<dbReference type="RefSeq" id="WP_076198385.1">
    <property type="nucleotide sequence ID" value="NZ_CP019236.1"/>
</dbReference>
<gene>
    <name evidence="1" type="ORF">RD110_08130</name>
</gene>
<keyword evidence="2" id="KW-1185">Reference proteome</keyword>
<protein>
    <submittedName>
        <fullName evidence="1">Uncharacterized protein</fullName>
    </submittedName>
</protein>
<dbReference type="KEGG" id="rhy:RD110_08130"/>
<accession>A0A1P8JU02</accession>
<dbReference type="Proteomes" id="UP000186609">
    <property type="component" value="Chromosome"/>
</dbReference>
<dbReference type="EMBL" id="CP019236">
    <property type="protein sequence ID" value="APW37171.1"/>
    <property type="molecule type" value="Genomic_DNA"/>
</dbReference>
<dbReference type="STRING" id="1842727.RD110_08130"/>
<organism evidence="1 2">
    <name type="scientific">Rhodoferax koreensis</name>
    <dbReference type="NCBI Taxonomy" id="1842727"/>
    <lineage>
        <taxon>Bacteria</taxon>
        <taxon>Pseudomonadati</taxon>
        <taxon>Pseudomonadota</taxon>
        <taxon>Betaproteobacteria</taxon>
        <taxon>Burkholderiales</taxon>
        <taxon>Comamonadaceae</taxon>
        <taxon>Rhodoferax</taxon>
    </lineage>
</organism>
<proteinExistence type="predicted"/>
<name>A0A1P8JU02_9BURK</name>
<sequence length="136" mass="13704">MSSAPSFIATPRTPAVAFVNADGTTFKTVFSAGINGSRVDSLFGASTDTAGFYVMQLAVQKSGVDYPIGEVTIPIGAGTNGAAKSVALLNPTDIPGLTYTESGALYLETGCALRARVKSAVGGSFSIALVGVAGDY</sequence>
<evidence type="ECO:0000313" key="2">
    <source>
        <dbReference type="Proteomes" id="UP000186609"/>
    </source>
</evidence>
<reference evidence="1 2" key="1">
    <citation type="submission" date="2017-01" db="EMBL/GenBank/DDBJ databases">
        <authorList>
            <person name="Mah S.A."/>
            <person name="Swanson W.J."/>
            <person name="Moy G.W."/>
            <person name="Vacquier V.D."/>
        </authorList>
    </citation>
    <scope>NUCLEOTIDE SEQUENCE [LARGE SCALE GENOMIC DNA]</scope>
    <source>
        <strain evidence="1 2">DCY110</strain>
    </source>
</reference>
<evidence type="ECO:0000313" key="1">
    <source>
        <dbReference type="EMBL" id="APW37171.1"/>
    </source>
</evidence>
<dbReference type="AlphaFoldDB" id="A0A1P8JU02"/>